<comment type="similarity">
    <text evidence="2">Belongs to the short-chain dehydrogenases/reductases (SDR) family.</text>
</comment>
<evidence type="ECO:0000256" key="3">
    <source>
        <dbReference type="SAM" id="Phobius"/>
    </source>
</evidence>
<dbReference type="AlphaFoldDB" id="A0A6A4VTE4"/>
<reference evidence="4 5" key="1">
    <citation type="submission" date="2019-07" db="EMBL/GenBank/DDBJ databases">
        <title>Draft genome assembly of a fouling barnacle, Amphibalanus amphitrite (Darwin, 1854): The first reference genome for Thecostraca.</title>
        <authorList>
            <person name="Kim W."/>
        </authorList>
    </citation>
    <scope>NUCLEOTIDE SEQUENCE [LARGE SCALE GENOMIC DNA]</scope>
    <source>
        <strain evidence="4">SNU_AA5</strain>
        <tissue evidence="4">Soma without cirri and trophi</tissue>
    </source>
</reference>
<keyword evidence="3" id="KW-0812">Transmembrane</keyword>
<dbReference type="Proteomes" id="UP000440578">
    <property type="component" value="Unassembled WGS sequence"/>
</dbReference>
<gene>
    <name evidence="4" type="primary">Rdh12_0</name>
    <name evidence="4" type="ORF">FJT64_009430</name>
</gene>
<keyword evidence="3" id="KW-1133">Transmembrane helix</keyword>
<name>A0A6A4VTE4_AMPAM</name>
<dbReference type="PANTHER" id="PTHR43157">
    <property type="entry name" value="PHOSPHATIDYLINOSITOL-GLYCAN BIOSYNTHESIS CLASS F PROTEIN-RELATED"/>
    <property type="match status" value="1"/>
</dbReference>
<dbReference type="Pfam" id="PF00106">
    <property type="entry name" value="adh_short"/>
    <property type="match status" value="1"/>
</dbReference>
<dbReference type="PANTHER" id="PTHR43157:SF31">
    <property type="entry name" value="PHOSPHATIDYLINOSITOL-GLYCAN BIOSYNTHESIS CLASS F PROTEIN"/>
    <property type="match status" value="1"/>
</dbReference>
<dbReference type="EMBL" id="VIIS01001802">
    <property type="protein sequence ID" value="KAF0292611.1"/>
    <property type="molecule type" value="Genomic_DNA"/>
</dbReference>
<comment type="caution">
    <text evidence="4">The sequence shown here is derived from an EMBL/GenBank/DDBJ whole genome shotgun (WGS) entry which is preliminary data.</text>
</comment>
<keyword evidence="1" id="KW-0560">Oxidoreductase</keyword>
<keyword evidence="3" id="KW-0472">Membrane</keyword>
<dbReference type="InterPro" id="IPR002347">
    <property type="entry name" value="SDR_fam"/>
</dbReference>
<evidence type="ECO:0000313" key="5">
    <source>
        <dbReference type="Proteomes" id="UP000440578"/>
    </source>
</evidence>
<dbReference type="Gene3D" id="3.40.50.720">
    <property type="entry name" value="NAD(P)-binding Rossmann-like Domain"/>
    <property type="match status" value="1"/>
</dbReference>
<feature type="transmembrane region" description="Helical" evidence="3">
    <location>
        <begin position="21"/>
        <end position="54"/>
    </location>
</feature>
<evidence type="ECO:0000313" key="4">
    <source>
        <dbReference type="EMBL" id="KAF0292611.1"/>
    </source>
</evidence>
<proteinExistence type="inferred from homology"/>
<dbReference type="GO" id="GO:0016491">
    <property type="term" value="F:oxidoreductase activity"/>
    <property type="evidence" value="ECO:0007669"/>
    <property type="project" value="UniProtKB-KW"/>
</dbReference>
<organism evidence="4 5">
    <name type="scientific">Amphibalanus amphitrite</name>
    <name type="common">Striped barnacle</name>
    <name type="synonym">Balanus amphitrite</name>
    <dbReference type="NCBI Taxonomy" id="1232801"/>
    <lineage>
        <taxon>Eukaryota</taxon>
        <taxon>Metazoa</taxon>
        <taxon>Ecdysozoa</taxon>
        <taxon>Arthropoda</taxon>
        <taxon>Crustacea</taxon>
        <taxon>Multicrustacea</taxon>
        <taxon>Cirripedia</taxon>
        <taxon>Thoracica</taxon>
        <taxon>Thoracicalcarea</taxon>
        <taxon>Balanomorpha</taxon>
        <taxon>Balanoidea</taxon>
        <taxon>Balanidae</taxon>
        <taxon>Amphibalaninae</taxon>
        <taxon>Amphibalanus</taxon>
    </lineage>
</organism>
<dbReference type="SUPFAM" id="SSF51735">
    <property type="entry name" value="NAD(P)-binding Rossmann-fold domains"/>
    <property type="match status" value="1"/>
</dbReference>
<dbReference type="PRINTS" id="PR00081">
    <property type="entry name" value="GDHRDH"/>
</dbReference>
<dbReference type="PRINTS" id="PR00080">
    <property type="entry name" value="SDRFAMILY"/>
</dbReference>
<protein>
    <submittedName>
        <fullName evidence="4">Retinol dehydrogenase 12</fullName>
    </submittedName>
</protein>
<dbReference type="InterPro" id="IPR036291">
    <property type="entry name" value="NAD(P)-bd_dom_sf"/>
</dbReference>
<dbReference type="OrthoDB" id="191139at2759"/>
<evidence type="ECO:0000256" key="2">
    <source>
        <dbReference type="RuleBase" id="RU000363"/>
    </source>
</evidence>
<evidence type="ECO:0000256" key="1">
    <source>
        <dbReference type="ARBA" id="ARBA00023002"/>
    </source>
</evidence>
<sequence length="355" mass="39938">MSSLVEKVREDWQEFKREEPVAIWTTYVTVVVLVWLLAPTALYLALTGVLYLAWRRWMIGARCRSVASLEGKTAVVTGANAGIGREVALELSRRGARVIIASRDVSKSRLAAAGIRSETGGEVIVKQLDLASLASVRQFAAEIESTEQKVHILVNNAGMLMTERRKTEDGHEMMFQVNFLGPLLLTHLLTKRLEESAPSRIVNVSSMGHWFTDFDLSDLDGERRPFEVWRRYGTSKLCQILWTRELARRLRQRSVSVFSLHPGVVNTEISREQRDRWWYSATLHGILFSYVFRSAKMGAQTAVYCAVEPGLEHESGGYFADCAPGWSSAQAKDDKLAARLCEEAERMLDIKLVSA</sequence>
<keyword evidence="5" id="KW-1185">Reference proteome</keyword>
<accession>A0A6A4VTE4</accession>